<evidence type="ECO:0000313" key="2">
    <source>
        <dbReference type="Proteomes" id="UP001153555"/>
    </source>
</evidence>
<reference evidence="1" key="1">
    <citation type="submission" date="2019-12" db="EMBL/GenBank/DDBJ databases">
        <authorList>
            <person name="Scholes J."/>
        </authorList>
    </citation>
    <scope>NUCLEOTIDE SEQUENCE</scope>
</reference>
<feature type="non-terminal residue" evidence="1">
    <location>
        <position position="1"/>
    </location>
</feature>
<accession>A0A9N7R304</accession>
<keyword evidence="2" id="KW-1185">Reference proteome</keyword>
<organism evidence="1 2">
    <name type="scientific">Striga hermonthica</name>
    <name type="common">Purple witchweed</name>
    <name type="synonym">Buchnera hermonthica</name>
    <dbReference type="NCBI Taxonomy" id="68872"/>
    <lineage>
        <taxon>Eukaryota</taxon>
        <taxon>Viridiplantae</taxon>
        <taxon>Streptophyta</taxon>
        <taxon>Embryophyta</taxon>
        <taxon>Tracheophyta</taxon>
        <taxon>Spermatophyta</taxon>
        <taxon>Magnoliopsida</taxon>
        <taxon>eudicotyledons</taxon>
        <taxon>Gunneridae</taxon>
        <taxon>Pentapetalae</taxon>
        <taxon>asterids</taxon>
        <taxon>lamiids</taxon>
        <taxon>Lamiales</taxon>
        <taxon>Orobanchaceae</taxon>
        <taxon>Buchnereae</taxon>
        <taxon>Striga</taxon>
    </lineage>
</organism>
<protein>
    <submittedName>
        <fullName evidence="1">Uncharacterized protein</fullName>
    </submittedName>
</protein>
<evidence type="ECO:0000313" key="1">
    <source>
        <dbReference type="EMBL" id="CAA0808759.1"/>
    </source>
</evidence>
<proteinExistence type="predicted"/>
<dbReference type="AlphaFoldDB" id="A0A9N7R304"/>
<comment type="caution">
    <text evidence="1">The sequence shown here is derived from an EMBL/GenBank/DDBJ whole genome shotgun (WGS) entry which is preliminary data.</text>
</comment>
<dbReference type="Proteomes" id="UP001153555">
    <property type="component" value="Unassembled WGS sequence"/>
</dbReference>
<sequence>SSRLSEWTLMMTGRPSSLVYEDGIVEGYLYFLRTLNNIFVHINNIFYWLILFKMDNVYAIVLFDCVKDEFSGAAIRILPTYKKVNSYSILLAEFHRSLAAAVYDFHFAAMR</sequence>
<dbReference type="EMBL" id="CACSLK010003174">
    <property type="protein sequence ID" value="CAA0808759.1"/>
    <property type="molecule type" value="Genomic_DNA"/>
</dbReference>
<gene>
    <name evidence="1" type="ORF">SHERM_10986</name>
</gene>
<name>A0A9N7R304_STRHE</name>
<feature type="non-terminal residue" evidence="1">
    <location>
        <position position="111"/>
    </location>
</feature>